<dbReference type="Proteomes" id="UP001176940">
    <property type="component" value="Unassembled WGS sequence"/>
</dbReference>
<feature type="compositionally biased region" description="Polar residues" evidence="1">
    <location>
        <begin position="34"/>
        <end position="44"/>
    </location>
</feature>
<evidence type="ECO:0000313" key="3">
    <source>
        <dbReference type="Proteomes" id="UP001176940"/>
    </source>
</evidence>
<feature type="compositionally biased region" description="Basic and acidic residues" evidence="1">
    <location>
        <begin position="21"/>
        <end position="33"/>
    </location>
</feature>
<evidence type="ECO:0000256" key="1">
    <source>
        <dbReference type="SAM" id="MobiDB-lite"/>
    </source>
</evidence>
<evidence type="ECO:0000313" key="2">
    <source>
        <dbReference type="EMBL" id="CAJ0937489.1"/>
    </source>
</evidence>
<feature type="non-terminal residue" evidence="2">
    <location>
        <position position="127"/>
    </location>
</feature>
<feature type="region of interest" description="Disordered" evidence="1">
    <location>
        <begin position="21"/>
        <end position="44"/>
    </location>
</feature>
<name>A0ABN9LAQ0_9NEOB</name>
<protein>
    <submittedName>
        <fullName evidence="2">Uncharacterized protein</fullName>
    </submittedName>
</protein>
<organism evidence="2 3">
    <name type="scientific">Ranitomeya imitator</name>
    <name type="common">mimic poison frog</name>
    <dbReference type="NCBI Taxonomy" id="111125"/>
    <lineage>
        <taxon>Eukaryota</taxon>
        <taxon>Metazoa</taxon>
        <taxon>Chordata</taxon>
        <taxon>Craniata</taxon>
        <taxon>Vertebrata</taxon>
        <taxon>Euteleostomi</taxon>
        <taxon>Amphibia</taxon>
        <taxon>Batrachia</taxon>
        <taxon>Anura</taxon>
        <taxon>Neobatrachia</taxon>
        <taxon>Hyloidea</taxon>
        <taxon>Dendrobatidae</taxon>
        <taxon>Dendrobatinae</taxon>
        <taxon>Ranitomeya</taxon>
    </lineage>
</organism>
<dbReference type="EMBL" id="CAUEEQ010013511">
    <property type="protein sequence ID" value="CAJ0937489.1"/>
    <property type="molecule type" value="Genomic_DNA"/>
</dbReference>
<reference evidence="2" key="1">
    <citation type="submission" date="2023-07" db="EMBL/GenBank/DDBJ databases">
        <authorList>
            <person name="Stuckert A."/>
        </authorList>
    </citation>
    <scope>NUCLEOTIDE SEQUENCE</scope>
</reference>
<keyword evidence="3" id="KW-1185">Reference proteome</keyword>
<gene>
    <name evidence="2" type="ORF">RIMI_LOCUS7211960</name>
</gene>
<sequence length="127" mass="14364">MVPSRCFTAEAHLSKTEFREAAKTDPKITDIERSNSGSSQTSRRKFLSSTACAMNISEQEYSVNDISIINLEADDTRGNVSTYVPMTTFQVPKCCQYSNIIGFFKVATFYFDDCFAQSWHSLDDLQE</sequence>
<proteinExistence type="predicted"/>
<comment type="caution">
    <text evidence="2">The sequence shown here is derived from an EMBL/GenBank/DDBJ whole genome shotgun (WGS) entry which is preliminary data.</text>
</comment>
<accession>A0ABN9LAQ0</accession>